<evidence type="ECO:0000313" key="2">
    <source>
        <dbReference type="EMBL" id="TDC11062.1"/>
    </source>
</evidence>
<dbReference type="InterPro" id="IPR002575">
    <property type="entry name" value="Aminoglycoside_PTrfase"/>
</dbReference>
<evidence type="ECO:0000313" key="3">
    <source>
        <dbReference type="Proteomes" id="UP000295157"/>
    </source>
</evidence>
<dbReference type="EMBL" id="SMJZ01000004">
    <property type="protein sequence ID" value="TDC11062.1"/>
    <property type="molecule type" value="Genomic_DNA"/>
</dbReference>
<gene>
    <name evidence="2" type="ORF">E1267_02245</name>
</gene>
<dbReference type="SUPFAM" id="SSF56112">
    <property type="entry name" value="Protein kinase-like (PK-like)"/>
    <property type="match status" value="1"/>
</dbReference>
<organism evidence="2 3">
    <name type="scientific">Nonomuraea longispora</name>
    <dbReference type="NCBI Taxonomy" id="1848320"/>
    <lineage>
        <taxon>Bacteria</taxon>
        <taxon>Bacillati</taxon>
        <taxon>Actinomycetota</taxon>
        <taxon>Actinomycetes</taxon>
        <taxon>Streptosporangiales</taxon>
        <taxon>Streptosporangiaceae</taxon>
        <taxon>Nonomuraea</taxon>
    </lineage>
</organism>
<dbReference type="OrthoDB" id="3806873at2"/>
<feature type="domain" description="Aminoglycoside phosphotransferase" evidence="1">
    <location>
        <begin position="2"/>
        <end position="66"/>
    </location>
</feature>
<protein>
    <recommendedName>
        <fullName evidence="1">Aminoglycoside phosphotransferase domain-containing protein</fullName>
    </recommendedName>
</protein>
<sequence length="86" mass="9688">MTYEVTDDVSWWIVRCPPLGHVQHTAHDMRREYTVMTALAATGVPVPETYALCSDPAVLERDLMKIVSMEPAWSRRGWWAAPGTAT</sequence>
<dbReference type="Proteomes" id="UP000295157">
    <property type="component" value="Unassembled WGS sequence"/>
</dbReference>
<evidence type="ECO:0000259" key="1">
    <source>
        <dbReference type="Pfam" id="PF01636"/>
    </source>
</evidence>
<dbReference type="AlphaFoldDB" id="A0A4R4NUQ5"/>
<keyword evidence="3" id="KW-1185">Reference proteome</keyword>
<name>A0A4R4NUQ5_9ACTN</name>
<reference evidence="2 3" key="1">
    <citation type="submission" date="2019-02" db="EMBL/GenBank/DDBJ databases">
        <title>Draft genome sequences of novel Actinobacteria.</title>
        <authorList>
            <person name="Sahin N."/>
            <person name="Ay H."/>
            <person name="Saygin H."/>
        </authorList>
    </citation>
    <scope>NUCLEOTIDE SEQUENCE [LARGE SCALE GENOMIC DNA]</scope>
    <source>
        <strain evidence="2 3">KC201</strain>
    </source>
</reference>
<accession>A0A4R4NUQ5</accession>
<comment type="caution">
    <text evidence="2">The sequence shown here is derived from an EMBL/GenBank/DDBJ whole genome shotgun (WGS) entry which is preliminary data.</text>
</comment>
<dbReference type="InterPro" id="IPR011009">
    <property type="entry name" value="Kinase-like_dom_sf"/>
</dbReference>
<dbReference type="Pfam" id="PF01636">
    <property type="entry name" value="APH"/>
    <property type="match status" value="1"/>
</dbReference>
<proteinExistence type="predicted"/>
<dbReference type="Gene3D" id="3.30.200.20">
    <property type="entry name" value="Phosphorylase Kinase, domain 1"/>
    <property type="match status" value="1"/>
</dbReference>